<protein>
    <submittedName>
        <fullName evidence="1">Uncharacterized protein</fullName>
    </submittedName>
</protein>
<comment type="caution">
    <text evidence="1">The sequence shown here is derived from an EMBL/GenBank/DDBJ whole genome shotgun (WGS) entry which is preliminary data.</text>
</comment>
<dbReference type="AlphaFoldDB" id="C8NCX2"/>
<name>C8NCX2_CARH6</name>
<proteinExistence type="predicted"/>
<sequence length="203" mass="23371">MARISFAHAVLIRVMLMRIWGRVGWMLLMDKTSITMQILFEEEIFIRGMRLTSAGQSLSETRKKLLNHIREIVKTSDVPLMIATELAILQNDFDRYANSRAMESSLQSAINEMEVIQRHFQIILTPDYALIDRAFSLPKNRQKGLPIDEARQSFRSHYARLANLDKSRLDDDEKEIIDARQEMFALAKSLYIAEQEIALGVAA</sequence>
<evidence type="ECO:0000313" key="1">
    <source>
        <dbReference type="EMBL" id="EEV87539.1"/>
    </source>
</evidence>
<evidence type="ECO:0000313" key="2">
    <source>
        <dbReference type="Proteomes" id="UP000004870"/>
    </source>
</evidence>
<dbReference type="HOGENOM" id="CLU_131364_0_0_6"/>
<gene>
    <name evidence="1" type="ORF">HMPREF0198_2350</name>
</gene>
<organism evidence="1 2">
    <name type="scientific">Cardiobacterium hominis (strain ATCC 15826 / DSM 8339 / NCTC 10426 / 6573)</name>
    <dbReference type="NCBI Taxonomy" id="638300"/>
    <lineage>
        <taxon>Bacteria</taxon>
        <taxon>Pseudomonadati</taxon>
        <taxon>Pseudomonadota</taxon>
        <taxon>Gammaproteobacteria</taxon>
        <taxon>Cardiobacteriales</taxon>
        <taxon>Cardiobacteriaceae</taxon>
        <taxon>Cardiobacterium</taxon>
    </lineage>
</organism>
<dbReference type="EMBL" id="ACKY01000128">
    <property type="protein sequence ID" value="EEV87539.1"/>
    <property type="molecule type" value="Genomic_DNA"/>
</dbReference>
<accession>C8NCX2</accession>
<keyword evidence="2" id="KW-1185">Reference proteome</keyword>
<reference evidence="1 2" key="1">
    <citation type="submission" date="2009-08" db="EMBL/GenBank/DDBJ databases">
        <authorList>
            <person name="Qin X."/>
            <person name="Bachman B."/>
            <person name="Battles P."/>
            <person name="Bell A."/>
            <person name="Bess C."/>
            <person name="Bickham C."/>
            <person name="Chaboub L."/>
            <person name="Chen D."/>
            <person name="Coyle M."/>
            <person name="Deiros D.R."/>
            <person name="Dinh H."/>
            <person name="Forbes L."/>
            <person name="Fowler G."/>
            <person name="Francisco L."/>
            <person name="Fu Q."/>
            <person name="Gubbala S."/>
            <person name="Hale W."/>
            <person name="Han Y."/>
            <person name="Hemphill L."/>
            <person name="Highlander S.K."/>
            <person name="Hirani K."/>
            <person name="Hogues M."/>
            <person name="Jackson L."/>
            <person name="Jakkamsetti A."/>
            <person name="Javaid M."/>
            <person name="Jiang H."/>
            <person name="Korchina V."/>
            <person name="Kovar C."/>
            <person name="Lara F."/>
            <person name="Lee S."/>
            <person name="Mata R."/>
            <person name="Mathew T."/>
            <person name="Moen C."/>
            <person name="Morales K."/>
            <person name="Munidasa M."/>
            <person name="Nazareth L."/>
            <person name="Ngo R."/>
            <person name="Nguyen L."/>
            <person name="Okwuonu G."/>
            <person name="Ongeri F."/>
            <person name="Patil S."/>
            <person name="Petrosino J."/>
            <person name="Pham C."/>
            <person name="Pham P."/>
            <person name="Pu L.-L."/>
            <person name="Puazo M."/>
            <person name="Raj R."/>
            <person name="Reid J."/>
            <person name="Rouhana J."/>
            <person name="Saada N."/>
            <person name="Shang Y."/>
            <person name="Simmons D."/>
            <person name="Thornton R."/>
            <person name="Warren J."/>
            <person name="Weissenberger G."/>
            <person name="Zhang J."/>
            <person name="Zhang L."/>
            <person name="Zhou C."/>
            <person name="Zhu D."/>
            <person name="Muzny D."/>
            <person name="Worley K."/>
            <person name="Gibbs R."/>
        </authorList>
    </citation>
    <scope>NUCLEOTIDE SEQUENCE [LARGE SCALE GENOMIC DNA]</scope>
    <source>
        <strain evidence="2">ATCC 15826 / DSM 8339 / NCTC 10426 / 6573</strain>
    </source>
</reference>
<dbReference type="Proteomes" id="UP000004870">
    <property type="component" value="Unassembled WGS sequence"/>
</dbReference>
<dbReference type="STRING" id="2718.CHUV0807_1343"/>